<comment type="caution">
    <text evidence="1">The sequence shown here is derived from an EMBL/GenBank/DDBJ whole genome shotgun (WGS) entry which is preliminary data.</text>
</comment>
<protein>
    <submittedName>
        <fullName evidence="1">Het-s domain</fullName>
    </submittedName>
</protein>
<organism evidence="1 2">
    <name type="scientific">Fusarium sporotrichioides</name>
    <dbReference type="NCBI Taxonomy" id="5514"/>
    <lineage>
        <taxon>Eukaryota</taxon>
        <taxon>Fungi</taxon>
        <taxon>Dikarya</taxon>
        <taxon>Ascomycota</taxon>
        <taxon>Pezizomycotina</taxon>
        <taxon>Sordariomycetes</taxon>
        <taxon>Hypocreomycetidae</taxon>
        <taxon>Hypocreales</taxon>
        <taxon>Nectriaceae</taxon>
        <taxon>Fusarium</taxon>
    </lineage>
</organism>
<proteinExistence type="predicted"/>
<accession>A0A395RVX1</accession>
<dbReference type="AlphaFoldDB" id="A0A395RVX1"/>
<name>A0A395RVX1_FUSSP</name>
<dbReference type="InterPro" id="IPR011009">
    <property type="entry name" value="Kinase-like_dom_sf"/>
</dbReference>
<evidence type="ECO:0000313" key="2">
    <source>
        <dbReference type="Proteomes" id="UP000266152"/>
    </source>
</evidence>
<dbReference type="SUPFAM" id="SSF56112">
    <property type="entry name" value="Protein kinase-like (PK-like)"/>
    <property type="match status" value="1"/>
</dbReference>
<dbReference type="STRING" id="5514.A0A395RVX1"/>
<dbReference type="Gene3D" id="1.10.510.10">
    <property type="entry name" value="Transferase(Phosphotransferase) domain 1"/>
    <property type="match status" value="1"/>
</dbReference>
<keyword evidence="2" id="KW-1185">Reference proteome</keyword>
<sequence>MGGDSETDLTAVLTGWRYARQLDRGVTVLKGETTPQRKIYQHPGRQFLQAETEYTMVHDAYSLGVCMIEILTWKSPIITTEPPTMSQDFIKAFDRLDFEQDNGGIYVKYPDQIKETLRCMCDELLPVVAGYEMARLVEDFLCCLDEEEEDDKNQAHQYAPFQEKDRKEVTVHFADTALKTLWDFQSAIA</sequence>
<dbReference type="EMBL" id="PXOF01000118">
    <property type="protein sequence ID" value="RGP64300.1"/>
    <property type="molecule type" value="Genomic_DNA"/>
</dbReference>
<reference evidence="1 2" key="1">
    <citation type="journal article" date="2018" name="PLoS Pathog.">
        <title>Evolution of structural diversity of trichothecenes, a family of toxins produced by plant pathogenic and entomopathogenic fungi.</title>
        <authorList>
            <person name="Proctor R.H."/>
            <person name="McCormick S.P."/>
            <person name="Kim H.S."/>
            <person name="Cardoza R.E."/>
            <person name="Stanley A.M."/>
            <person name="Lindo L."/>
            <person name="Kelly A."/>
            <person name="Brown D.W."/>
            <person name="Lee T."/>
            <person name="Vaughan M.M."/>
            <person name="Alexander N.J."/>
            <person name="Busman M."/>
            <person name="Gutierrez S."/>
        </authorList>
    </citation>
    <scope>NUCLEOTIDE SEQUENCE [LARGE SCALE GENOMIC DNA]</scope>
    <source>
        <strain evidence="1 2">NRRL 3299</strain>
    </source>
</reference>
<evidence type="ECO:0000313" key="1">
    <source>
        <dbReference type="EMBL" id="RGP64300.1"/>
    </source>
</evidence>
<gene>
    <name evidence="1" type="ORF">FSPOR_8120</name>
</gene>
<dbReference type="Proteomes" id="UP000266152">
    <property type="component" value="Unassembled WGS sequence"/>
</dbReference>